<feature type="domain" description="Ribosomal RNA small subunit methyltransferase E methyltransferase" evidence="13">
    <location>
        <begin position="71"/>
        <end position="235"/>
    </location>
</feature>
<dbReference type="GO" id="GO:0070475">
    <property type="term" value="P:rRNA base methylation"/>
    <property type="evidence" value="ECO:0007669"/>
    <property type="project" value="TreeGrafter"/>
</dbReference>
<dbReference type="InterPro" id="IPR029026">
    <property type="entry name" value="tRNA_m1G_MTases_N"/>
</dbReference>
<dbReference type="InterPro" id="IPR006700">
    <property type="entry name" value="RsmE"/>
</dbReference>
<gene>
    <name evidence="15" type="ORF">H9702_00070</name>
</gene>
<dbReference type="PANTHER" id="PTHR30027:SF3">
    <property type="entry name" value="16S RRNA (URACIL(1498)-N(3))-METHYLTRANSFERASE"/>
    <property type="match status" value="1"/>
</dbReference>
<dbReference type="PIRSF" id="PIRSF015601">
    <property type="entry name" value="MTase_slr0722"/>
    <property type="match status" value="1"/>
</dbReference>
<keyword evidence="8 12" id="KW-0808">Transferase</keyword>
<accession>A0A9D2NQF4</accession>
<sequence length="245" mass="27087">MQQYFVNEPLCIGKPVLLDDAQSHHILHVMRMKEGEQIALSDERAMMLAQIHAEGRKVQAMPISLIEAATQLPAEVTLIMSLIRAERFELVLQKAAELGCARVIPLQTRYCVARLPKEKAGKKLERWNAIAAEACEQSRRLTRMPVLAPLTLGQLDEARSDLNLIAYERADHHAQRLSSALRHTSFASVSVMIGCEGGFAPEEVEQSMQTGFACVSLGPRILRAETAAIAMLAAIGYELESRGKE</sequence>
<protein>
    <recommendedName>
        <fullName evidence="4 12">Ribosomal RNA small subunit methyltransferase E</fullName>
        <ecNumber evidence="3 12">2.1.1.193</ecNumber>
    </recommendedName>
</protein>
<dbReference type="SUPFAM" id="SSF88697">
    <property type="entry name" value="PUA domain-like"/>
    <property type="match status" value="1"/>
</dbReference>
<keyword evidence="7 12" id="KW-0489">Methyltransferase</keyword>
<dbReference type="InterPro" id="IPR029028">
    <property type="entry name" value="Alpha/beta_knot_MTases"/>
</dbReference>
<comment type="subcellular location">
    <subcellularLocation>
        <location evidence="1 12">Cytoplasm</location>
    </subcellularLocation>
</comment>
<dbReference type="GO" id="GO:0070042">
    <property type="term" value="F:rRNA (uridine-N3-)-methyltransferase activity"/>
    <property type="evidence" value="ECO:0007669"/>
    <property type="project" value="TreeGrafter"/>
</dbReference>
<dbReference type="AlphaFoldDB" id="A0A9D2NQF4"/>
<proteinExistence type="inferred from homology"/>
<dbReference type="InterPro" id="IPR046886">
    <property type="entry name" value="RsmE_MTase_dom"/>
</dbReference>
<evidence type="ECO:0000256" key="12">
    <source>
        <dbReference type="PIRNR" id="PIRNR015601"/>
    </source>
</evidence>
<evidence type="ECO:0000256" key="1">
    <source>
        <dbReference type="ARBA" id="ARBA00004496"/>
    </source>
</evidence>
<dbReference type="PANTHER" id="PTHR30027">
    <property type="entry name" value="RIBOSOMAL RNA SMALL SUBUNIT METHYLTRANSFERASE E"/>
    <property type="match status" value="1"/>
</dbReference>
<evidence type="ECO:0000256" key="11">
    <source>
        <dbReference type="ARBA" id="ARBA00047944"/>
    </source>
</evidence>
<evidence type="ECO:0000256" key="2">
    <source>
        <dbReference type="ARBA" id="ARBA00005528"/>
    </source>
</evidence>
<evidence type="ECO:0000256" key="9">
    <source>
        <dbReference type="ARBA" id="ARBA00022691"/>
    </source>
</evidence>
<keyword evidence="6 12" id="KW-0698">rRNA processing</keyword>
<evidence type="ECO:0000256" key="7">
    <source>
        <dbReference type="ARBA" id="ARBA00022603"/>
    </source>
</evidence>
<organism evidence="15 16">
    <name type="scientific">Candidatus Merdibacter merdavium</name>
    <dbReference type="NCBI Taxonomy" id="2838692"/>
    <lineage>
        <taxon>Bacteria</taxon>
        <taxon>Bacillati</taxon>
        <taxon>Bacillota</taxon>
        <taxon>Erysipelotrichia</taxon>
        <taxon>Erysipelotrichales</taxon>
        <taxon>Erysipelotrichaceae</taxon>
        <taxon>Merdibacter</taxon>
    </lineage>
</organism>
<dbReference type="Pfam" id="PF04452">
    <property type="entry name" value="Methyltrans_RNA"/>
    <property type="match status" value="1"/>
</dbReference>
<evidence type="ECO:0000259" key="14">
    <source>
        <dbReference type="Pfam" id="PF20260"/>
    </source>
</evidence>
<comment type="catalytic activity">
    <reaction evidence="11 12">
        <text>uridine(1498) in 16S rRNA + S-adenosyl-L-methionine = N(3)-methyluridine(1498) in 16S rRNA + S-adenosyl-L-homocysteine + H(+)</text>
        <dbReference type="Rhea" id="RHEA:42920"/>
        <dbReference type="Rhea" id="RHEA-COMP:10283"/>
        <dbReference type="Rhea" id="RHEA-COMP:10284"/>
        <dbReference type="ChEBI" id="CHEBI:15378"/>
        <dbReference type="ChEBI" id="CHEBI:57856"/>
        <dbReference type="ChEBI" id="CHEBI:59789"/>
        <dbReference type="ChEBI" id="CHEBI:65315"/>
        <dbReference type="ChEBI" id="CHEBI:74502"/>
        <dbReference type="EC" id="2.1.1.193"/>
    </reaction>
</comment>
<evidence type="ECO:0000256" key="6">
    <source>
        <dbReference type="ARBA" id="ARBA00022552"/>
    </source>
</evidence>
<comment type="similarity">
    <text evidence="2 12">Belongs to the RNA methyltransferase RsmE family.</text>
</comment>
<reference evidence="15" key="2">
    <citation type="submission" date="2021-04" db="EMBL/GenBank/DDBJ databases">
        <authorList>
            <person name="Gilroy R."/>
        </authorList>
    </citation>
    <scope>NUCLEOTIDE SEQUENCE</scope>
    <source>
        <strain evidence="15">CHK187-11901</strain>
    </source>
</reference>
<dbReference type="Pfam" id="PF20260">
    <property type="entry name" value="PUA_4"/>
    <property type="match status" value="1"/>
</dbReference>
<keyword evidence="5 12" id="KW-0963">Cytoplasm</keyword>
<name>A0A9D2NQF4_9FIRM</name>
<reference evidence="15" key="1">
    <citation type="journal article" date="2021" name="PeerJ">
        <title>Extensive microbial diversity within the chicken gut microbiome revealed by metagenomics and culture.</title>
        <authorList>
            <person name="Gilroy R."/>
            <person name="Ravi A."/>
            <person name="Getino M."/>
            <person name="Pursley I."/>
            <person name="Horton D.L."/>
            <person name="Alikhan N.F."/>
            <person name="Baker D."/>
            <person name="Gharbi K."/>
            <person name="Hall N."/>
            <person name="Watson M."/>
            <person name="Adriaenssens E.M."/>
            <person name="Foster-Nyarko E."/>
            <person name="Jarju S."/>
            <person name="Secka A."/>
            <person name="Antonio M."/>
            <person name="Oren A."/>
            <person name="Chaudhuri R.R."/>
            <person name="La Ragione R."/>
            <person name="Hildebrand F."/>
            <person name="Pallen M.J."/>
        </authorList>
    </citation>
    <scope>NUCLEOTIDE SEQUENCE</scope>
    <source>
        <strain evidence="15">CHK187-11901</strain>
    </source>
</reference>
<evidence type="ECO:0000256" key="4">
    <source>
        <dbReference type="ARBA" id="ARBA00013673"/>
    </source>
</evidence>
<dbReference type="SUPFAM" id="SSF75217">
    <property type="entry name" value="alpha/beta knot"/>
    <property type="match status" value="1"/>
</dbReference>
<comment type="caution">
    <text evidence="15">The sequence shown here is derived from an EMBL/GenBank/DDBJ whole genome shotgun (WGS) entry which is preliminary data.</text>
</comment>
<evidence type="ECO:0000313" key="16">
    <source>
        <dbReference type="Proteomes" id="UP000823896"/>
    </source>
</evidence>
<evidence type="ECO:0000256" key="5">
    <source>
        <dbReference type="ARBA" id="ARBA00022490"/>
    </source>
</evidence>
<evidence type="ECO:0000256" key="10">
    <source>
        <dbReference type="ARBA" id="ARBA00025699"/>
    </source>
</evidence>
<dbReference type="Gene3D" id="3.40.1280.10">
    <property type="match status" value="1"/>
</dbReference>
<evidence type="ECO:0000259" key="13">
    <source>
        <dbReference type="Pfam" id="PF04452"/>
    </source>
</evidence>
<dbReference type="GO" id="GO:0005737">
    <property type="term" value="C:cytoplasm"/>
    <property type="evidence" value="ECO:0007669"/>
    <property type="project" value="UniProtKB-SubCell"/>
</dbReference>
<dbReference type="CDD" id="cd18084">
    <property type="entry name" value="RsmE-like"/>
    <property type="match status" value="1"/>
</dbReference>
<dbReference type="InterPro" id="IPR046887">
    <property type="entry name" value="RsmE_PUA-like"/>
</dbReference>
<dbReference type="NCBIfam" id="TIGR00046">
    <property type="entry name" value="RsmE family RNA methyltransferase"/>
    <property type="match status" value="1"/>
</dbReference>
<dbReference type="EC" id="2.1.1.193" evidence="3 12"/>
<keyword evidence="9 12" id="KW-0949">S-adenosyl-L-methionine</keyword>
<dbReference type="InterPro" id="IPR015947">
    <property type="entry name" value="PUA-like_sf"/>
</dbReference>
<evidence type="ECO:0000256" key="3">
    <source>
        <dbReference type="ARBA" id="ARBA00012328"/>
    </source>
</evidence>
<feature type="domain" description="Ribosomal RNA small subunit methyltransferase E PUA-like" evidence="14">
    <location>
        <begin position="18"/>
        <end position="43"/>
    </location>
</feature>
<evidence type="ECO:0000313" key="15">
    <source>
        <dbReference type="EMBL" id="HJC35513.1"/>
    </source>
</evidence>
<dbReference type="EMBL" id="DWWM01000001">
    <property type="protein sequence ID" value="HJC35513.1"/>
    <property type="molecule type" value="Genomic_DNA"/>
</dbReference>
<dbReference type="Proteomes" id="UP000823896">
    <property type="component" value="Unassembled WGS sequence"/>
</dbReference>
<evidence type="ECO:0000256" key="8">
    <source>
        <dbReference type="ARBA" id="ARBA00022679"/>
    </source>
</evidence>
<comment type="function">
    <text evidence="10 12">Specifically methylates the N3 position of the uracil ring of uridine 1498 (m3U1498) in 16S rRNA. Acts on the fully assembled 30S ribosomal subunit.</text>
</comment>